<evidence type="ECO:0000313" key="4">
    <source>
        <dbReference type="Proteomes" id="UP000011717"/>
    </source>
</evidence>
<proteinExistence type="predicted"/>
<gene>
    <name evidence="3" type="ORF">C725_2196</name>
</gene>
<dbReference type="Gene3D" id="3.30.2320.10">
    <property type="entry name" value="hypothetical protein PF0899 domain"/>
    <property type="match status" value="1"/>
</dbReference>
<comment type="caution">
    <text evidence="3">The sequence shown here is derived from an EMBL/GenBank/DDBJ whole genome shotgun (WGS) entry which is preliminary data.</text>
</comment>
<dbReference type="AlphaFoldDB" id="M2SAR5"/>
<name>M2SAR5_9SPHN</name>
<dbReference type="InterPro" id="IPR054612">
    <property type="entry name" value="Phage_capsid-like_C"/>
</dbReference>
<protein>
    <submittedName>
        <fullName evidence="3">Phage major capsid protein</fullName>
    </submittedName>
</protein>
<dbReference type="Proteomes" id="UP000011717">
    <property type="component" value="Unassembled WGS sequence"/>
</dbReference>
<comment type="subcellular location">
    <subcellularLocation>
        <location evidence="1">Virion</location>
    </subcellularLocation>
</comment>
<feature type="domain" description="Phage capsid-like C-terminal" evidence="2">
    <location>
        <begin position="88"/>
        <end position="371"/>
    </location>
</feature>
<keyword evidence="4" id="KW-1185">Reference proteome</keyword>
<accession>M2SAR5</accession>
<dbReference type="NCBIfam" id="TIGR01554">
    <property type="entry name" value="major_cap_HK97"/>
    <property type="match status" value="1"/>
</dbReference>
<evidence type="ECO:0000313" key="3">
    <source>
        <dbReference type="EMBL" id="EMD82475.1"/>
    </source>
</evidence>
<dbReference type="Pfam" id="PF05065">
    <property type="entry name" value="Phage_capsid"/>
    <property type="match status" value="1"/>
</dbReference>
<organism evidence="3 4">
    <name type="scientific">Pacificimonas flava</name>
    <dbReference type="NCBI Taxonomy" id="1234595"/>
    <lineage>
        <taxon>Bacteria</taxon>
        <taxon>Pseudomonadati</taxon>
        <taxon>Pseudomonadota</taxon>
        <taxon>Alphaproteobacteria</taxon>
        <taxon>Sphingomonadales</taxon>
        <taxon>Sphingosinicellaceae</taxon>
        <taxon>Pacificimonas</taxon>
    </lineage>
</organism>
<evidence type="ECO:0000256" key="1">
    <source>
        <dbReference type="ARBA" id="ARBA00004328"/>
    </source>
</evidence>
<evidence type="ECO:0000259" key="2">
    <source>
        <dbReference type="Pfam" id="PF05065"/>
    </source>
</evidence>
<sequence>MMDYEMKAEEAAAFEDAAEGMMAADIAALKDEVKSLSARMVAGQRPALGTKVDADGGERKAFADAYLRKGQDGAPELKSLSTASGPEGGYAVPVEIDRMIETMVAATSPIRAVANVVPVGSAHYRKLVAVGGIQSGWVSEEALRGETETAAFAEVAPPMGELYANPAATQTMLDDAGFDVERWLAEEIAREFGHAEGDAFVAGTGEDMPKGFMTYPTSAAADGERPFGTLQHVDSGVDGVLPDADPLVDLVHSVKPALRQGACFVMNSATLAAVRKLKDGDGNFLWRAGIEAGTPGTLLGHPVVEAEAMPDMAAGAAPIAFGNFKAGYVIAERTATRILRDPYSNKPFVHFYATKRVGGGVANSDAIKVLRLSA</sequence>
<dbReference type="InterPro" id="IPR024455">
    <property type="entry name" value="Phage_capsid"/>
</dbReference>
<reference evidence="3 4" key="1">
    <citation type="journal article" date="2013" name="Genome Announc.">
        <title>Draft Genome Sequence of Strain JLT2015T, Belonging to the Family Sphingomonadaceae of the Alphaproteobacteria.</title>
        <authorList>
            <person name="Tang K."/>
            <person name="Liu K."/>
            <person name="Li S."/>
            <person name="Jiao N."/>
        </authorList>
    </citation>
    <scope>NUCLEOTIDE SEQUENCE [LARGE SCALE GENOMIC DNA]</scope>
    <source>
        <strain evidence="3 4">JLT2015</strain>
    </source>
</reference>
<dbReference type="EMBL" id="AMRV01000007">
    <property type="protein sequence ID" value="EMD82475.1"/>
    <property type="molecule type" value="Genomic_DNA"/>
</dbReference>
<dbReference type="PATRIC" id="fig|1234595.3.peg.2199"/>
<dbReference type="SUPFAM" id="SSF56563">
    <property type="entry name" value="Major capsid protein gp5"/>
    <property type="match status" value="1"/>
</dbReference>
<dbReference type="RefSeq" id="WP_008602790.1">
    <property type="nucleotide sequence ID" value="NZ_AMRV01000007.1"/>
</dbReference>